<keyword evidence="10" id="KW-0378">Hydrolase</keyword>
<dbReference type="PROSITE" id="PS50235">
    <property type="entry name" value="USP_3"/>
    <property type="match status" value="1"/>
</dbReference>
<feature type="compositionally biased region" description="Basic and acidic residues" evidence="14">
    <location>
        <begin position="469"/>
        <end position="497"/>
    </location>
</feature>
<dbReference type="InterPro" id="IPR050164">
    <property type="entry name" value="Peptidase_C19"/>
</dbReference>
<dbReference type="EC" id="3.4.19.12" evidence="5"/>
<dbReference type="GO" id="GO:0005829">
    <property type="term" value="C:cytosol"/>
    <property type="evidence" value="ECO:0007669"/>
    <property type="project" value="TreeGrafter"/>
</dbReference>
<comment type="similarity">
    <text evidence="4">Belongs to the peptidase C19 family.</text>
</comment>
<feature type="region of interest" description="Disordered" evidence="14">
    <location>
        <begin position="705"/>
        <end position="743"/>
    </location>
</feature>
<comment type="catalytic activity">
    <reaction evidence="1">
        <text>Thiol-dependent hydrolysis of ester, thioester, amide, peptide and isopeptide bonds formed by the C-terminal Gly of ubiquitin (a 76-residue protein attached to proteins as an intracellular targeting signal).</text>
        <dbReference type="EC" id="3.4.19.12"/>
    </reaction>
</comment>
<evidence type="ECO:0000256" key="3">
    <source>
        <dbReference type="ARBA" id="ARBA00004496"/>
    </source>
</evidence>
<feature type="region of interest" description="Disordered" evidence="14">
    <location>
        <begin position="381"/>
        <end position="403"/>
    </location>
</feature>
<evidence type="ECO:0000256" key="9">
    <source>
        <dbReference type="ARBA" id="ARBA00022786"/>
    </source>
</evidence>
<keyword evidence="12" id="KW-0539">Nucleus</keyword>
<dbReference type="OrthoDB" id="289038at2759"/>
<accession>A0A9D4MIY1</accession>
<dbReference type="PROSITE" id="PS00973">
    <property type="entry name" value="USP_2"/>
    <property type="match status" value="1"/>
</dbReference>
<dbReference type="Gene3D" id="3.10.20.90">
    <property type="entry name" value="Phosphatidylinositol 3-kinase Catalytic Subunit, Chain A, domain 1"/>
    <property type="match status" value="1"/>
</dbReference>
<dbReference type="Pfam" id="PF00240">
    <property type="entry name" value="ubiquitin"/>
    <property type="match status" value="1"/>
</dbReference>
<feature type="compositionally biased region" description="Basic residues" evidence="14">
    <location>
        <begin position="391"/>
        <end position="403"/>
    </location>
</feature>
<dbReference type="InterPro" id="IPR018200">
    <property type="entry name" value="USP_CS"/>
</dbReference>
<feature type="region of interest" description="Disordered" evidence="14">
    <location>
        <begin position="788"/>
        <end position="813"/>
    </location>
</feature>
<evidence type="ECO:0000256" key="1">
    <source>
        <dbReference type="ARBA" id="ARBA00000707"/>
    </source>
</evidence>
<evidence type="ECO:0000313" key="18">
    <source>
        <dbReference type="Proteomes" id="UP000828390"/>
    </source>
</evidence>
<feature type="domain" description="USP" evidence="16">
    <location>
        <begin position="89"/>
        <end position="414"/>
    </location>
</feature>
<evidence type="ECO:0000259" key="16">
    <source>
        <dbReference type="PROSITE" id="PS50235"/>
    </source>
</evidence>
<dbReference type="GO" id="GO:0006508">
    <property type="term" value="P:proteolysis"/>
    <property type="evidence" value="ECO:0007669"/>
    <property type="project" value="UniProtKB-KW"/>
</dbReference>
<dbReference type="FunFam" id="3.90.70.10:FF:000029">
    <property type="entry name" value="ubiquitin carboxyl-terminal hydrolase 48 isoform X1"/>
    <property type="match status" value="1"/>
</dbReference>
<organism evidence="17 18">
    <name type="scientific">Dreissena polymorpha</name>
    <name type="common">Zebra mussel</name>
    <name type="synonym">Mytilus polymorpha</name>
    <dbReference type="NCBI Taxonomy" id="45954"/>
    <lineage>
        <taxon>Eukaryota</taxon>
        <taxon>Metazoa</taxon>
        <taxon>Spiralia</taxon>
        <taxon>Lophotrochozoa</taxon>
        <taxon>Mollusca</taxon>
        <taxon>Bivalvia</taxon>
        <taxon>Autobranchia</taxon>
        <taxon>Heteroconchia</taxon>
        <taxon>Euheterodonta</taxon>
        <taxon>Imparidentia</taxon>
        <taxon>Neoheterodontei</taxon>
        <taxon>Myida</taxon>
        <taxon>Dreissenoidea</taxon>
        <taxon>Dreissenidae</taxon>
        <taxon>Dreissena</taxon>
    </lineage>
</organism>
<feature type="compositionally biased region" description="Polar residues" evidence="14">
    <location>
        <begin position="797"/>
        <end position="809"/>
    </location>
</feature>
<sequence>MPAKPSLDKVCWQWAETTDPENVTLEHVRTAYRLNLSVCKLGSCKRQCKGNPYCINCIGEKVWFGKIEDSSWHDVQDPLEECRKAGMSTGLKNLGATCYVNTFLQLWFNNETIRKGVYEWREAGFSEEQIDTWEPTSVCSHLQVIFGLLELSRRRYVDPSEFIKHLGLDAGLQQDAQEFSKLFLSVLEQNLMEGASLSFSNYGNVIKEQFCGKYAYVTRCSKCATASERLSEFYELDLNIQGQKTLAEALKGFLEVEKLDGDNQYMCNTCNAKQDATRAIELKSLPPVLNLQLLRFVFDLKTGSKKKLNSCIQFPDILDMTEFMQSDTAAIYDLSAVLIHGGPSAYSGHYVAHIKGKDSQAWYKFNDEDVEKIKGKNLQLGSEEDLESKKQKTARTPKGHHSSKNAYMLVYTRRKNLEPNNHSSELVESVPHAADELAGGSCLNDVTGDAPPTSDLNLNKNCCNSQVTKQEKRSQIEGKSAGDDHQKEEKTRIKNNEALEDTETSVAETTVSASAMLPKYVLRYVEKDNEKFQNWINELHKMRDENIAKGQEKQETVKAIYQDLPYTLEDQNKYEWLPMSWFSKWLNDPATAPEVDVKKFLCSHQKVCPDLSIKMKCVSQHGANQLFDIYGGNLRLQGDESLCEKCVQNKCHLIRTKKRLTEDDKFILAAMKTDFSSEKLYWVGKSSFRSWKRLAIEQLNLEEEKHAKERGKSVSQSNSDEENEDASGRNKSGGDSDSNDVNTCKRYESKFNDNNLKQSRKAVENYFGNKRDVRKAVSPVKAFSDSTMNSVDHESVSVGQSKSEPNFATSDRDDKIGENLQFNEDILCEEHSGLHPDASSRKLIPESVWLKLKRYFPGSPEYDWGSEPCSKCQASLAVENMCKEENRQLAAAQKACLLDLFHDRRRPTNVAAGDIIYLVNAEFVDYWRKFVRDPVKCEPIRKIVNESLLCEHEGFLFPPLEMEKPKCDSKVVCVTADEWQTMTDLFDVDFDIRMVNIVENGKQDIVIFPKVCDDCLQSRLNNEEGEMFEFERGVVYVRKQHKLDQKPVDSYDNTDSNTDDPEFREKSGTARKRAGTGGYDVHDPPEKFLKNQNGIRTIRKSQRHRKTKGEKEISISSKNTLKELKLEIMKLFSIPPFDQNLYVDGRLLDGNDLSLCDLKVVSGSVIDLIADEPNEEISFLEDFTKESGVPESGFKGTNLLSA</sequence>
<dbReference type="PANTHER" id="PTHR24006:SF722">
    <property type="entry name" value="UBIQUITIN CARBOXYL-TERMINAL HYDROLASE 48"/>
    <property type="match status" value="1"/>
</dbReference>
<dbReference type="InterPro" id="IPR028889">
    <property type="entry name" value="USP"/>
</dbReference>
<reference evidence="17" key="1">
    <citation type="journal article" date="2019" name="bioRxiv">
        <title>The Genome of the Zebra Mussel, Dreissena polymorpha: A Resource for Invasive Species Research.</title>
        <authorList>
            <person name="McCartney M.A."/>
            <person name="Auch B."/>
            <person name="Kono T."/>
            <person name="Mallez S."/>
            <person name="Zhang Y."/>
            <person name="Obille A."/>
            <person name="Becker A."/>
            <person name="Abrahante J.E."/>
            <person name="Garbe J."/>
            <person name="Badalamenti J.P."/>
            <person name="Herman A."/>
            <person name="Mangelson H."/>
            <person name="Liachko I."/>
            <person name="Sullivan S."/>
            <person name="Sone E.D."/>
            <person name="Koren S."/>
            <person name="Silverstein K.A.T."/>
            <person name="Beckman K.B."/>
            <person name="Gohl D.M."/>
        </authorList>
    </citation>
    <scope>NUCLEOTIDE SEQUENCE</scope>
    <source>
        <strain evidence="17">Duluth1</strain>
        <tissue evidence="17">Whole animal</tissue>
    </source>
</reference>
<dbReference type="SUPFAM" id="SSF54001">
    <property type="entry name" value="Cysteine proteinases"/>
    <property type="match status" value="1"/>
</dbReference>
<evidence type="ECO:0000256" key="2">
    <source>
        <dbReference type="ARBA" id="ARBA00004123"/>
    </source>
</evidence>
<evidence type="ECO:0000256" key="13">
    <source>
        <dbReference type="ARBA" id="ARBA00035173"/>
    </source>
</evidence>
<keyword evidence="11" id="KW-0788">Thiol protease</keyword>
<keyword evidence="8" id="KW-0677">Repeat</keyword>
<dbReference type="PROSITE" id="PS50053">
    <property type="entry name" value="UBIQUITIN_2"/>
    <property type="match status" value="1"/>
</dbReference>
<evidence type="ECO:0000256" key="7">
    <source>
        <dbReference type="ARBA" id="ARBA00022670"/>
    </source>
</evidence>
<evidence type="ECO:0000313" key="17">
    <source>
        <dbReference type="EMBL" id="KAH3876564.1"/>
    </source>
</evidence>
<evidence type="ECO:0000256" key="10">
    <source>
        <dbReference type="ARBA" id="ARBA00022801"/>
    </source>
</evidence>
<proteinExistence type="inferred from homology"/>
<dbReference type="EMBL" id="JAIWYP010000001">
    <property type="protein sequence ID" value="KAH3876564.1"/>
    <property type="molecule type" value="Genomic_DNA"/>
</dbReference>
<dbReference type="InterPro" id="IPR000626">
    <property type="entry name" value="Ubiquitin-like_dom"/>
</dbReference>
<evidence type="ECO:0000259" key="15">
    <source>
        <dbReference type="PROSITE" id="PS50053"/>
    </source>
</evidence>
<dbReference type="Gene3D" id="3.90.70.10">
    <property type="entry name" value="Cysteine proteinases"/>
    <property type="match status" value="1"/>
</dbReference>
<dbReference type="SUPFAM" id="SSF54236">
    <property type="entry name" value="Ubiquitin-like"/>
    <property type="match status" value="1"/>
</dbReference>
<dbReference type="SUPFAM" id="SSF143791">
    <property type="entry name" value="DUSP-like"/>
    <property type="match status" value="2"/>
</dbReference>
<dbReference type="Proteomes" id="UP000828390">
    <property type="component" value="Unassembled WGS sequence"/>
</dbReference>
<keyword evidence="18" id="KW-1185">Reference proteome</keyword>
<dbReference type="InterPro" id="IPR035927">
    <property type="entry name" value="DUSP-like_sf"/>
</dbReference>
<name>A0A9D4MIY1_DREPO</name>
<evidence type="ECO:0000256" key="4">
    <source>
        <dbReference type="ARBA" id="ARBA00009085"/>
    </source>
</evidence>
<keyword evidence="7" id="KW-0645">Protease</keyword>
<dbReference type="AlphaFoldDB" id="A0A9D4MIY1"/>
<evidence type="ECO:0000256" key="5">
    <source>
        <dbReference type="ARBA" id="ARBA00012759"/>
    </source>
</evidence>
<dbReference type="InterPro" id="IPR044743">
    <property type="entry name" value="Ubl_USP48"/>
</dbReference>
<evidence type="ECO:0000256" key="12">
    <source>
        <dbReference type="ARBA" id="ARBA00023242"/>
    </source>
</evidence>
<protein>
    <recommendedName>
        <fullName evidence="13">Ubiquitin carboxyl-terminal hydrolase 48</fullName>
        <ecNumber evidence="5">3.4.19.12</ecNumber>
    </recommendedName>
</protein>
<dbReference type="InterPro" id="IPR029071">
    <property type="entry name" value="Ubiquitin-like_domsf"/>
</dbReference>
<evidence type="ECO:0000256" key="6">
    <source>
        <dbReference type="ARBA" id="ARBA00022490"/>
    </source>
</evidence>
<comment type="caution">
    <text evidence="17">The sequence shown here is derived from an EMBL/GenBank/DDBJ whole genome shotgun (WGS) entry which is preliminary data.</text>
</comment>
<dbReference type="CDD" id="cd01795">
    <property type="entry name" value="Ubl_USP48"/>
    <property type="match status" value="1"/>
</dbReference>
<dbReference type="PANTHER" id="PTHR24006">
    <property type="entry name" value="UBIQUITIN CARBOXYL-TERMINAL HYDROLASE"/>
    <property type="match status" value="1"/>
</dbReference>
<gene>
    <name evidence="17" type="ORF">DPMN_000410</name>
</gene>
<dbReference type="CDD" id="cd02668">
    <property type="entry name" value="Peptidase_C19L"/>
    <property type="match status" value="1"/>
</dbReference>
<dbReference type="Pfam" id="PF00443">
    <property type="entry name" value="UCH"/>
    <property type="match status" value="1"/>
</dbReference>
<feature type="region of interest" description="Disordered" evidence="14">
    <location>
        <begin position="466"/>
        <end position="506"/>
    </location>
</feature>
<dbReference type="InterPro" id="IPR033841">
    <property type="entry name" value="Pep_USP48"/>
</dbReference>
<keyword evidence="9" id="KW-0833">Ubl conjugation pathway</keyword>
<dbReference type="GO" id="GO:0005634">
    <property type="term" value="C:nucleus"/>
    <property type="evidence" value="ECO:0007669"/>
    <property type="project" value="UniProtKB-SubCell"/>
</dbReference>
<comment type="subcellular location">
    <subcellularLocation>
        <location evidence="3">Cytoplasm</location>
    </subcellularLocation>
    <subcellularLocation>
        <location evidence="2">Nucleus</location>
    </subcellularLocation>
</comment>
<evidence type="ECO:0000256" key="14">
    <source>
        <dbReference type="SAM" id="MobiDB-lite"/>
    </source>
</evidence>
<dbReference type="GO" id="GO:0004197">
    <property type="term" value="F:cysteine-type endopeptidase activity"/>
    <property type="evidence" value="ECO:0007669"/>
    <property type="project" value="InterPro"/>
</dbReference>
<feature type="region of interest" description="Disordered" evidence="14">
    <location>
        <begin position="1046"/>
        <end position="1086"/>
    </location>
</feature>
<dbReference type="GO" id="GO:0004843">
    <property type="term" value="F:cysteine-type deubiquitinase activity"/>
    <property type="evidence" value="ECO:0007669"/>
    <property type="project" value="UniProtKB-EC"/>
</dbReference>
<feature type="domain" description="Ubiquitin-like" evidence="15">
    <location>
        <begin position="1095"/>
        <end position="1175"/>
    </location>
</feature>
<keyword evidence="6" id="KW-0963">Cytoplasm</keyword>
<dbReference type="GO" id="GO:0016579">
    <property type="term" value="P:protein deubiquitination"/>
    <property type="evidence" value="ECO:0007669"/>
    <property type="project" value="InterPro"/>
</dbReference>
<evidence type="ECO:0000256" key="11">
    <source>
        <dbReference type="ARBA" id="ARBA00022807"/>
    </source>
</evidence>
<dbReference type="InterPro" id="IPR001394">
    <property type="entry name" value="Peptidase_C19_UCH"/>
</dbReference>
<reference evidence="17" key="2">
    <citation type="submission" date="2020-11" db="EMBL/GenBank/DDBJ databases">
        <authorList>
            <person name="McCartney M.A."/>
            <person name="Auch B."/>
            <person name="Kono T."/>
            <person name="Mallez S."/>
            <person name="Becker A."/>
            <person name="Gohl D.M."/>
            <person name="Silverstein K.A.T."/>
            <person name="Koren S."/>
            <person name="Bechman K.B."/>
            <person name="Herman A."/>
            <person name="Abrahante J.E."/>
            <person name="Garbe J."/>
        </authorList>
    </citation>
    <scope>NUCLEOTIDE SEQUENCE</scope>
    <source>
        <strain evidence="17">Duluth1</strain>
        <tissue evidence="17">Whole animal</tissue>
    </source>
</reference>
<dbReference type="InterPro" id="IPR038765">
    <property type="entry name" value="Papain-like_cys_pep_sf"/>
</dbReference>
<evidence type="ECO:0000256" key="8">
    <source>
        <dbReference type="ARBA" id="ARBA00022737"/>
    </source>
</evidence>